<accession>A0A1H7I3Y0</accession>
<organism evidence="1 2">
    <name type="scientific">Methanobrevibacter gottschalkii</name>
    <dbReference type="NCBI Taxonomy" id="190974"/>
    <lineage>
        <taxon>Archaea</taxon>
        <taxon>Methanobacteriati</taxon>
        <taxon>Methanobacteriota</taxon>
        <taxon>Methanomada group</taxon>
        <taxon>Methanobacteria</taxon>
        <taxon>Methanobacteriales</taxon>
        <taxon>Methanobacteriaceae</taxon>
        <taxon>Methanobrevibacter</taxon>
    </lineage>
</organism>
<sequence>MSVYSSTMVYPSIFDDPLQSHSEYLHEKYQSVTFDYTEEDIREMYDEYYSCYEEWYL</sequence>
<evidence type="ECO:0000313" key="1">
    <source>
        <dbReference type="EMBL" id="SEK57231.1"/>
    </source>
</evidence>
<protein>
    <submittedName>
        <fullName evidence="1">Uncharacterized protein</fullName>
    </submittedName>
</protein>
<reference evidence="1 2" key="1">
    <citation type="submission" date="2016-10" db="EMBL/GenBank/DDBJ databases">
        <authorList>
            <person name="de Groot N.N."/>
        </authorList>
    </citation>
    <scope>NUCLEOTIDE SEQUENCE [LARGE SCALE GENOMIC DNA]</scope>
    <source>
        <strain evidence="1 2">DSM 11978</strain>
    </source>
</reference>
<dbReference type="AlphaFoldDB" id="A0A1H7I3Y0"/>
<dbReference type="EMBL" id="FOAK01000003">
    <property type="protein sequence ID" value="SEK57231.1"/>
    <property type="molecule type" value="Genomic_DNA"/>
</dbReference>
<name>A0A1H7I3Y0_9EURY</name>
<proteinExistence type="predicted"/>
<evidence type="ECO:0000313" key="2">
    <source>
        <dbReference type="Proteomes" id="UP000199506"/>
    </source>
</evidence>
<dbReference type="RefSeq" id="WP_180365854.1">
    <property type="nucleotide sequence ID" value="NZ_FOAK01000003.1"/>
</dbReference>
<gene>
    <name evidence="1" type="ORF">SAMN05216439_1142</name>
</gene>
<dbReference type="STRING" id="190974.SAMN05216439_1142"/>
<dbReference type="Proteomes" id="UP000199506">
    <property type="component" value="Unassembled WGS sequence"/>
</dbReference>